<dbReference type="GO" id="GO:0005737">
    <property type="term" value="C:cytoplasm"/>
    <property type="evidence" value="ECO:0007669"/>
    <property type="project" value="TreeGrafter"/>
</dbReference>
<dbReference type="Pfam" id="PF03321">
    <property type="entry name" value="GH3"/>
    <property type="match status" value="1"/>
</dbReference>
<dbReference type="PANTHER" id="PTHR31901">
    <property type="entry name" value="GH3 DOMAIN-CONTAINING PROTEIN"/>
    <property type="match status" value="1"/>
</dbReference>
<gene>
    <name evidence="1" type="ORF">GUJ93_ZPchr0011g27702</name>
</gene>
<keyword evidence="2" id="KW-1185">Reference proteome</keyword>
<organism evidence="1 2">
    <name type="scientific">Zizania palustris</name>
    <name type="common">Northern wild rice</name>
    <dbReference type="NCBI Taxonomy" id="103762"/>
    <lineage>
        <taxon>Eukaryota</taxon>
        <taxon>Viridiplantae</taxon>
        <taxon>Streptophyta</taxon>
        <taxon>Embryophyta</taxon>
        <taxon>Tracheophyta</taxon>
        <taxon>Spermatophyta</taxon>
        <taxon>Magnoliopsida</taxon>
        <taxon>Liliopsida</taxon>
        <taxon>Poales</taxon>
        <taxon>Poaceae</taxon>
        <taxon>BOP clade</taxon>
        <taxon>Oryzoideae</taxon>
        <taxon>Oryzeae</taxon>
        <taxon>Zizaniinae</taxon>
        <taxon>Zizania</taxon>
    </lineage>
</organism>
<comment type="caution">
    <text evidence="1">The sequence shown here is derived from an EMBL/GenBank/DDBJ whole genome shotgun (WGS) entry which is preliminary data.</text>
</comment>
<name>A0A8J5WJN2_ZIZPA</name>
<protein>
    <recommendedName>
        <fullName evidence="3">Indole-3-acetic acid-amido synthetase GH3.5</fullName>
    </recommendedName>
</protein>
<evidence type="ECO:0000313" key="1">
    <source>
        <dbReference type="EMBL" id="KAG8089589.1"/>
    </source>
</evidence>
<dbReference type="AlphaFoldDB" id="A0A8J5WJN2"/>
<accession>A0A8J5WJN2</accession>
<dbReference type="EMBL" id="JAAALK010000081">
    <property type="protein sequence ID" value="KAG8089589.1"/>
    <property type="molecule type" value="Genomic_DNA"/>
</dbReference>
<dbReference type="InterPro" id="IPR004993">
    <property type="entry name" value="GH3"/>
</dbReference>
<reference evidence="1" key="2">
    <citation type="submission" date="2021-02" db="EMBL/GenBank/DDBJ databases">
        <authorList>
            <person name="Kimball J.A."/>
            <person name="Haas M.W."/>
            <person name="Macchietto M."/>
            <person name="Kono T."/>
            <person name="Duquette J."/>
            <person name="Shao M."/>
        </authorList>
    </citation>
    <scope>NUCLEOTIDE SEQUENCE</scope>
    <source>
        <tissue evidence="1">Fresh leaf tissue</tissue>
    </source>
</reference>
<dbReference type="Proteomes" id="UP000729402">
    <property type="component" value="Unassembled WGS sequence"/>
</dbReference>
<evidence type="ECO:0008006" key="3">
    <source>
        <dbReference type="Google" id="ProtNLM"/>
    </source>
</evidence>
<proteinExistence type="predicted"/>
<reference evidence="1" key="1">
    <citation type="journal article" date="2021" name="bioRxiv">
        <title>Whole Genome Assembly and Annotation of Northern Wild Rice, Zizania palustris L., Supports a Whole Genome Duplication in the Zizania Genus.</title>
        <authorList>
            <person name="Haas M."/>
            <person name="Kono T."/>
            <person name="Macchietto M."/>
            <person name="Millas R."/>
            <person name="McGilp L."/>
            <person name="Shao M."/>
            <person name="Duquette J."/>
            <person name="Hirsch C.N."/>
            <person name="Kimball J."/>
        </authorList>
    </citation>
    <scope>NUCLEOTIDE SEQUENCE</scope>
    <source>
        <tissue evidence="1">Fresh leaf tissue</tissue>
    </source>
</reference>
<dbReference type="GO" id="GO:0016881">
    <property type="term" value="F:acid-amino acid ligase activity"/>
    <property type="evidence" value="ECO:0007669"/>
    <property type="project" value="TreeGrafter"/>
</dbReference>
<sequence>MSEKKGVVMSCEDVEVIARFERVTRDAAGVQRETLRRILDENAGVEYLRKLGLAGRTDPDSFRACVPIASHADLEPYIQRIADGDTFPVITAKPVTAISQSTGTTQGKRKYLLFNDELLKTVIRGFQTTCAFRNRAFPVEDGKKALQFMYSSRQDTTKGGLTATTLTTNLFRSEEFRTTTHDTRLQNSSPREVLFSPDFEEALYCHLLCGLHFADEVQLVSAAFAHSLVVVLQTLEHVWPELCADIRHGTPSTARVTTPAVRQAVSTLLAGPNPALADAMEADAPA</sequence>
<dbReference type="OrthoDB" id="679297at2759"/>
<dbReference type="PANTHER" id="PTHR31901:SF56">
    <property type="entry name" value="JASMONOYL--L-AMINO ACID SYNTHETASE GH3.3"/>
    <property type="match status" value="1"/>
</dbReference>
<evidence type="ECO:0000313" key="2">
    <source>
        <dbReference type="Proteomes" id="UP000729402"/>
    </source>
</evidence>